<dbReference type="GO" id="GO:0003697">
    <property type="term" value="F:single-stranded DNA binding"/>
    <property type="evidence" value="ECO:0007669"/>
    <property type="project" value="TreeGrafter"/>
</dbReference>
<dbReference type="PANTHER" id="PTHR19306">
    <property type="entry name" value="STRUCTURAL MAINTENANCE OF CHROMOSOMES 5,6 SMC5, SMC6"/>
    <property type="match status" value="1"/>
</dbReference>
<dbReference type="GO" id="GO:0000724">
    <property type="term" value="P:double-strand break repair via homologous recombination"/>
    <property type="evidence" value="ECO:0007669"/>
    <property type="project" value="TreeGrafter"/>
</dbReference>
<evidence type="ECO:0000256" key="1">
    <source>
        <dbReference type="ARBA" id="ARBA00004123"/>
    </source>
</evidence>
<evidence type="ECO:0000313" key="15">
    <source>
        <dbReference type="EMBL" id="GAO48185.1"/>
    </source>
</evidence>
<dbReference type="EMBL" id="BACD03000013">
    <property type="protein sequence ID" value="GAO48185.1"/>
    <property type="molecule type" value="Genomic_DNA"/>
</dbReference>
<keyword evidence="8 12" id="KW-0175">Coiled coil</keyword>
<keyword evidence="7" id="KW-0067">ATP-binding</keyword>
<feature type="compositionally biased region" description="Acidic residues" evidence="13">
    <location>
        <begin position="147"/>
        <end position="158"/>
    </location>
</feature>
<comment type="caution">
    <text evidence="15">The sequence shown here is derived from an EMBL/GenBank/DDBJ whole genome shotgun (WGS) entry which is preliminary data.</text>
</comment>
<evidence type="ECO:0000256" key="2">
    <source>
        <dbReference type="ARBA" id="ARBA00004286"/>
    </source>
</evidence>
<feature type="region of interest" description="Disordered" evidence="13">
    <location>
        <begin position="773"/>
        <end position="795"/>
    </location>
</feature>
<keyword evidence="16" id="KW-1185">Reference proteome</keyword>
<keyword evidence="4" id="KW-0158">Chromosome</keyword>
<dbReference type="GO" id="GO:0005634">
    <property type="term" value="C:nucleus"/>
    <property type="evidence" value="ECO:0007669"/>
    <property type="project" value="UniProtKB-SubCell"/>
</dbReference>
<dbReference type="Pfam" id="PF02463">
    <property type="entry name" value="SMC_N"/>
    <property type="match status" value="1"/>
</dbReference>
<keyword evidence="9" id="KW-0233">DNA recombination</keyword>
<dbReference type="InterPro" id="IPR027417">
    <property type="entry name" value="P-loop_NTPase"/>
</dbReference>
<dbReference type="GO" id="GO:0030915">
    <property type="term" value="C:Smc5-Smc6 complex"/>
    <property type="evidence" value="ECO:0007669"/>
    <property type="project" value="TreeGrafter"/>
</dbReference>
<reference evidence="15 16" key="2">
    <citation type="journal article" date="2014" name="J. Gen. Appl. Microbiol.">
        <title>The early diverging ascomycetous budding yeast Saitoella complicata has three histone deacetylases belonging to the Clr6, Hos2, and Rpd3 lineages.</title>
        <authorList>
            <person name="Nishida H."/>
            <person name="Matsumoto T."/>
            <person name="Kondo S."/>
            <person name="Hamamoto M."/>
            <person name="Yoshikawa H."/>
        </authorList>
    </citation>
    <scope>NUCLEOTIDE SEQUENCE [LARGE SCALE GENOMIC DNA]</scope>
    <source>
        <strain evidence="15 16">NRRL Y-17804</strain>
    </source>
</reference>
<sequence length="1228" mass="138521">MGQLTYHAYAGVNLRRPTTVRGREALMGAFLLESLDNPVNGSYRSVDDLTELVNVKALDVVLDNYGPANIEVHPKQELAMARLAKRRREETTEPDVEDNGSDASVVSSPSGNKRRQTESSLARDEDSGGEDEAGARLATARSVEESTLSDEGDEDEAEVQQGVLQHTQRERSAPRRAGGAEAGVIKKVQLINFMCHSYLEVPLGPQINFIIGHNGSGKSAVLTAITVCLGGKATATNRGSSMKNLIKEGETTAQVTVTLLNRGEDAYRHEDYGDEIVVVRRFSRDGASSYKIQSQNGRTISTKREELEEISDFMGLQIDNPMNVLTQDTARQFLSTSSPHEKYVLFMKGVELSQLDRDYTVISESLETTNHVLRSKESALEGLANAEEEALKTHDDLQRTRDMHAELEELKKQMVWAQVKEREDERDEAEAKVAGLGRKVDSVKRKEQEANAQLERLSVRMADLNGSFQAKKAAELEPLKVQLEQHKAKLHQADLERKDYIDQDRDIYNQIKEVETKITAARRQLEVEQGRQAERDGGVRAGLEARLETLNANLAEKQAESVRITDELRVFDGRIATARADTEKLMDNLKQQTDRRDEARNQLYSLEQSKNNALRRFHEHMPDLMRAIEADRRFKERPIGPFGLYIKPRKPQWVGVIEVVLGGTINAFAVTSHEDRTLLNSLMQKCDCAGINILVGKRDIFDYSRGEPNGNLDTILRVLDIEDEFVKRQLIVNHQIESAVLIANRREADEFMYTRPPRVQSCYALNPDRPGHGYRVGGKRGVSSTTPVVPRGPSRLTTDVDAEIAKARQSVQVLETTIQDLQIQVRQAEQAGRNLAREKQELLMRLRAIKVDIQRAEDEADRIRDDLRVNTDTGRIQALEEQIAEFLAEKSIYQGQQQDLVQAMNRSKTVVEELRSEGAQIRAAIVTIEEKLQETTTKLETVGGERIQASHDHNHWVQKLAQVRADLEAAQVALKKAADLVESFTRDASGFCDRVDLPEDKNAKALDKEMEAKAQSIADTEKRVGMTAEDAEIQLNKARDTHAQAKKEVEALKELIQDLGLANQVRIERWKKFTKMITVRAKSMFQYMLSQRGFLGKLIVNHTEQKLELRVRPTENNQRNSKSREKDPRSLSGGEKSFSTVCLLLSLWEAMNCPIRGLDEFDVYMDAVNRKISMTMMVDAAKSQSNKQFILITPQDMGNVPDLMGRHVRVHRMMDPRITANQRRLDDM</sequence>
<feature type="coiled-coil region" evidence="12">
    <location>
        <begin position="383"/>
        <end position="616"/>
    </location>
</feature>
<proteinExistence type="inferred from homology"/>
<reference evidence="15 16" key="1">
    <citation type="journal article" date="2011" name="J. Gen. Appl. Microbiol.">
        <title>Draft genome sequencing of the enigmatic yeast Saitoella complicata.</title>
        <authorList>
            <person name="Nishida H."/>
            <person name="Hamamoto M."/>
            <person name="Sugiyama J."/>
        </authorList>
    </citation>
    <scope>NUCLEOTIDE SEQUENCE [LARGE SCALE GENOMIC DNA]</scope>
    <source>
        <strain evidence="15 16">NRRL Y-17804</strain>
    </source>
</reference>
<evidence type="ECO:0000256" key="11">
    <source>
        <dbReference type="ARBA" id="ARBA00023242"/>
    </source>
</evidence>
<dbReference type="AlphaFoldDB" id="A0A0E9NFJ8"/>
<dbReference type="GO" id="GO:0005524">
    <property type="term" value="F:ATP binding"/>
    <property type="evidence" value="ECO:0007669"/>
    <property type="project" value="UniProtKB-KW"/>
</dbReference>
<feature type="domain" description="RecF/RecN/SMC N-terminal" evidence="14">
    <location>
        <begin position="185"/>
        <end position="1194"/>
    </location>
</feature>
<evidence type="ECO:0000313" key="16">
    <source>
        <dbReference type="Proteomes" id="UP000033140"/>
    </source>
</evidence>
<keyword evidence="5" id="KW-0547">Nucleotide-binding</keyword>
<feature type="region of interest" description="Disordered" evidence="13">
    <location>
        <begin position="84"/>
        <end position="180"/>
    </location>
</feature>
<protein>
    <recommendedName>
        <fullName evidence="14">RecF/RecN/SMC N-terminal domain-containing protein</fullName>
    </recommendedName>
</protein>
<evidence type="ECO:0000256" key="7">
    <source>
        <dbReference type="ARBA" id="ARBA00022840"/>
    </source>
</evidence>
<evidence type="ECO:0000259" key="14">
    <source>
        <dbReference type="Pfam" id="PF02463"/>
    </source>
</evidence>
<dbReference type="Gene3D" id="1.10.287.1490">
    <property type="match status" value="1"/>
</dbReference>
<keyword evidence="6" id="KW-0227">DNA damage</keyword>
<dbReference type="InterPro" id="IPR003395">
    <property type="entry name" value="RecF/RecN/SMC_N"/>
</dbReference>
<name>A0A0E9NFJ8_SAICN</name>
<dbReference type="Gene3D" id="3.40.50.300">
    <property type="entry name" value="P-loop containing nucleotide triphosphate hydrolases"/>
    <property type="match status" value="2"/>
</dbReference>
<feature type="compositionally biased region" description="Polar residues" evidence="13">
    <location>
        <begin position="101"/>
        <end position="111"/>
    </location>
</feature>
<evidence type="ECO:0000256" key="12">
    <source>
        <dbReference type="SAM" id="Coils"/>
    </source>
</evidence>
<dbReference type="GO" id="GO:0035861">
    <property type="term" value="C:site of double-strand break"/>
    <property type="evidence" value="ECO:0007669"/>
    <property type="project" value="TreeGrafter"/>
</dbReference>
<evidence type="ECO:0000256" key="6">
    <source>
        <dbReference type="ARBA" id="ARBA00022763"/>
    </source>
</evidence>
<feature type="coiled-coil region" evidence="12">
    <location>
        <begin position="804"/>
        <end position="896"/>
    </location>
</feature>
<comment type="similarity">
    <text evidence="3">Belongs to the SMC family. SMC6 subfamily.</text>
</comment>
<accession>A0A0E9NFJ8</accession>
<dbReference type="OMA" id="MCHDHFY"/>
<feature type="region of interest" description="Disordered" evidence="13">
    <location>
        <begin position="1109"/>
        <end position="1135"/>
    </location>
</feature>
<keyword evidence="10" id="KW-0234">DNA repair</keyword>
<keyword evidence="11" id="KW-0539">Nucleus</keyword>
<feature type="coiled-coil region" evidence="12">
    <location>
        <begin position="960"/>
        <end position="1062"/>
    </location>
</feature>
<evidence type="ECO:0000256" key="13">
    <source>
        <dbReference type="SAM" id="MobiDB-lite"/>
    </source>
</evidence>
<dbReference type="GO" id="GO:0003684">
    <property type="term" value="F:damaged DNA binding"/>
    <property type="evidence" value="ECO:0007669"/>
    <property type="project" value="TreeGrafter"/>
</dbReference>
<evidence type="ECO:0000256" key="8">
    <source>
        <dbReference type="ARBA" id="ARBA00023054"/>
    </source>
</evidence>
<feature type="compositionally biased region" description="Basic and acidic residues" evidence="13">
    <location>
        <begin position="115"/>
        <end position="126"/>
    </location>
</feature>
<dbReference type="Proteomes" id="UP000033140">
    <property type="component" value="Unassembled WGS sequence"/>
</dbReference>
<evidence type="ECO:0000256" key="9">
    <source>
        <dbReference type="ARBA" id="ARBA00023172"/>
    </source>
</evidence>
<evidence type="ECO:0000256" key="3">
    <source>
        <dbReference type="ARBA" id="ARBA00006793"/>
    </source>
</evidence>
<organism evidence="15 16">
    <name type="scientific">Saitoella complicata (strain BCRC 22490 / CBS 7301 / JCM 7358 / NBRC 10748 / NRRL Y-17804)</name>
    <dbReference type="NCBI Taxonomy" id="698492"/>
    <lineage>
        <taxon>Eukaryota</taxon>
        <taxon>Fungi</taxon>
        <taxon>Dikarya</taxon>
        <taxon>Ascomycota</taxon>
        <taxon>Taphrinomycotina</taxon>
        <taxon>Taphrinomycotina incertae sedis</taxon>
        <taxon>Saitoella</taxon>
    </lineage>
</organism>
<gene>
    <name evidence="15" type="ORF">G7K_2365-t1</name>
</gene>
<dbReference type="SUPFAM" id="SSF52540">
    <property type="entry name" value="P-loop containing nucleoside triphosphate hydrolases"/>
    <property type="match status" value="1"/>
</dbReference>
<evidence type="ECO:0000256" key="5">
    <source>
        <dbReference type="ARBA" id="ARBA00022741"/>
    </source>
</evidence>
<comment type="subcellular location">
    <subcellularLocation>
        <location evidence="2">Chromosome</location>
    </subcellularLocation>
    <subcellularLocation>
        <location evidence="1">Nucleus</location>
    </subcellularLocation>
</comment>
<reference evidence="15 16" key="3">
    <citation type="journal article" date="2015" name="Genome Announc.">
        <title>Draft Genome Sequence of the Archiascomycetous Yeast Saitoella complicata.</title>
        <authorList>
            <person name="Yamauchi K."/>
            <person name="Kondo S."/>
            <person name="Hamamoto M."/>
            <person name="Takahashi Y."/>
            <person name="Ogura Y."/>
            <person name="Hayashi T."/>
            <person name="Nishida H."/>
        </authorList>
    </citation>
    <scope>NUCLEOTIDE SEQUENCE [LARGE SCALE GENOMIC DNA]</scope>
    <source>
        <strain evidence="15 16">NRRL Y-17804</strain>
    </source>
</reference>
<dbReference type="STRING" id="698492.A0A0E9NFJ8"/>
<evidence type="ECO:0000256" key="4">
    <source>
        <dbReference type="ARBA" id="ARBA00022454"/>
    </source>
</evidence>
<dbReference type="PANTHER" id="PTHR19306:SF6">
    <property type="entry name" value="STRUCTURAL MAINTENANCE OF CHROMOSOMES PROTEIN 6"/>
    <property type="match status" value="1"/>
</dbReference>
<evidence type="ECO:0000256" key="10">
    <source>
        <dbReference type="ARBA" id="ARBA00023204"/>
    </source>
</evidence>